<keyword evidence="1" id="KW-1133">Transmembrane helix</keyword>
<dbReference type="Proteomes" id="UP001215231">
    <property type="component" value="Chromosome"/>
</dbReference>
<keyword evidence="1" id="KW-0812">Transmembrane</keyword>
<sequence length="66" mass="7605">MRLITFIKITFIFITSLISGRVLAHTDHVLGEGMLHYLYHGLFVVIVLLVLANILGWWRAKAKNNR</sequence>
<organism evidence="2 3">
    <name type="scientific">Thalassomonas haliotis</name>
    <dbReference type="NCBI Taxonomy" id="485448"/>
    <lineage>
        <taxon>Bacteria</taxon>
        <taxon>Pseudomonadati</taxon>
        <taxon>Pseudomonadota</taxon>
        <taxon>Gammaproteobacteria</taxon>
        <taxon>Alteromonadales</taxon>
        <taxon>Colwelliaceae</taxon>
        <taxon>Thalassomonas</taxon>
    </lineage>
</organism>
<evidence type="ECO:0000256" key="1">
    <source>
        <dbReference type="SAM" id="Phobius"/>
    </source>
</evidence>
<dbReference type="RefSeq" id="WP_274051739.1">
    <property type="nucleotide sequence ID" value="NZ_CP059693.1"/>
</dbReference>
<evidence type="ECO:0000313" key="3">
    <source>
        <dbReference type="Proteomes" id="UP001215231"/>
    </source>
</evidence>
<accession>A0ABY7VDW0</accession>
<keyword evidence="1" id="KW-0472">Membrane</keyword>
<name>A0ABY7VDW0_9GAMM</name>
<evidence type="ECO:0000313" key="2">
    <source>
        <dbReference type="EMBL" id="WDE11587.1"/>
    </source>
</evidence>
<proteinExistence type="predicted"/>
<dbReference type="EMBL" id="CP059693">
    <property type="protein sequence ID" value="WDE11587.1"/>
    <property type="molecule type" value="Genomic_DNA"/>
</dbReference>
<keyword evidence="3" id="KW-1185">Reference proteome</keyword>
<gene>
    <name evidence="2" type="ORF">H3N35_25860</name>
</gene>
<reference evidence="2 3" key="1">
    <citation type="journal article" date="2022" name="Mar. Drugs">
        <title>Bioassay-Guided Fractionation Leads to the Detection of Cholic Acid Generated by the Rare Thalassomonas sp.</title>
        <authorList>
            <person name="Pheiffer F."/>
            <person name="Schneider Y.K."/>
            <person name="Hansen E.H."/>
            <person name="Andersen J.H."/>
            <person name="Isaksson J."/>
            <person name="Busche T."/>
            <person name="R C."/>
            <person name="Kalinowski J."/>
            <person name="Zyl L.V."/>
            <person name="Trindade M."/>
        </authorList>
    </citation>
    <scope>NUCLEOTIDE SEQUENCE [LARGE SCALE GENOMIC DNA]</scope>
    <source>
        <strain evidence="2 3">A5K-61T</strain>
    </source>
</reference>
<feature type="transmembrane region" description="Helical" evidence="1">
    <location>
        <begin position="34"/>
        <end position="58"/>
    </location>
</feature>
<protein>
    <submittedName>
        <fullName evidence="2">Uncharacterized protein</fullName>
    </submittedName>
</protein>